<name>A0A2P6RUR1_ROSCH</name>
<reference evidence="1 2" key="1">
    <citation type="journal article" date="2018" name="Nat. Genet.">
        <title>The Rosa genome provides new insights in the design of modern roses.</title>
        <authorList>
            <person name="Bendahmane M."/>
        </authorList>
    </citation>
    <scope>NUCLEOTIDE SEQUENCE [LARGE SCALE GENOMIC DNA]</scope>
    <source>
        <strain evidence="2">cv. Old Blush</strain>
    </source>
</reference>
<accession>A0A2P6RUR1</accession>
<comment type="caution">
    <text evidence="1">The sequence shown here is derived from an EMBL/GenBank/DDBJ whole genome shotgun (WGS) entry which is preliminary data.</text>
</comment>
<dbReference type="EMBL" id="PDCK01000040">
    <property type="protein sequence ID" value="PRQ50159.1"/>
    <property type="molecule type" value="Genomic_DNA"/>
</dbReference>
<keyword evidence="2" id="KW-1185">Reference proteome</keyword>
<evidence type="ECO:0000313" key="2">
    <source>
        <dbReference type="Proteomes" id="UP000238479"/>
    </source>
</evidence>
<protein>
    <submittedName>
        <fullName evidence="1">Uncharacterized protein</fullName>
    </submittedName>
</protein>
<proteinExistence type="predicted"/>
<dbReference type="Proteomes" id="UP000238479">
    <property type="component" value="Chromosome 2"/>
</dbReference>
<gene>
    <name evidence="1" type="ORF">RchiOBHm_Chr2g0130021</name>
</gene>
<sequence length="67" mass="7509">MAGFGSETESCVLCALDWWPPITIVCFFCKARTCVRYCCPEAPESYVLINGRGGEGEENGIDFFFRD</sequence>
<evidence type="ECO:0000313" key="1">
    <source>
        <dbReference type="EMBL" id="PRQ50159.1"/>
    </source>
</evidence>
<dbReference type="Gramene" id="PRQ50159">
    <property type="protein sequence ID" value="PRQ50159"/>
    <property type="gene ID" value="RchiOBHm_Chr2g0130021"/>
</dbReference>
<dbReference type="AlphaFoldDB" id="A0A2P6RUR1"/>
<organism evidence="1 2">
    <name type="scientific">Rosa chinensis</name>
    <name type="common">China rose</name>
    <dbReference type="NCBI Taxonomy" id="74649"/>
    <lineage>
        <taxon>Eukaryota</taxon>
        <taxon>Viridiplantae</taxon>
        <taxon>Streptophyta</taxon>
        <taxon>Embryophyta</taxon>
        <taxon>Tracheophyta</taxon>
        <taxon>Spermatophyta</taxon>
        <taxon>Magnoliopsida</taxon>
        <taxon>eudicotyledons</taxon>
        <taxon>Gunneridae</taxon>
        <taxon>Pentapetalae</taxon>
        <taxon>rosids</taxon>
        <taxon>fabids</taxon>
        <taxon>Rosales</taxon>
        <taxon>Rosaceae</taxon>
        <taxon>Rosoideae</taxon>
        <taxon>Rosoideae incertae sedis</taxon>
        <taxon>Rosa</taxon>
    </lineage>
</organism>